<protein>
    <recommendedName>
        <fullName evidence="4">Transmembrane protein</fullName>
    </recommendedName>
</protein>
<proteinExistence type="predicted"/>
<organism evidence="2 3">
    <name type="scientific">Stylonychia lemnae</name>
    <name type="common">Ciliate</name>
    <dbReference type="NCBI Taxonomy" id="5949"/>
    <lineage>
        <taxon>Eukaryota</taxon>
        <taxon>Sar</taxon>
        <taxon>Alveolata</taxon>
        <taxon>Ciliophora</taxon>
        <taxon>Intramacronucleata</taxon>
        <taxon>Spirotrichea</taxon>
        <taxon>Stichotrichia</taxon>
        <taxon>Sporadotrichida</taxon>
        <taxon>Oxytrichidae</taxon>
        <taxon>Stylonychinae</taxon>
        <taxon>Stylonychia</taxon>
    </lineage>
</organism>
<dbReference type="PANTHER" id="PTHR31398">
    <property type="entry name" value="MEIOTIC NUCLEAR DIVISION PROTEIN 1 HOMOLOG"/>
    <property type="match status" value="1"/>
</dbReference>
<feature type="transmembrane region" description="Helical" evidence="1">
    <location>
        <begin position="343"/>
        <end position="365"/>
    </location>
</feature>
<dbReference type="AlphaFoldDB" id="A0A078A634"/>
<keyword evidence="1" id="KW-0472">Membrane</keyword>
<sequence length="614" mass="70150">MGFDLFGHQPVLTIKGEGQSRSIIGTLVSLMVYVVFLAYTYQQLILLIYNGDPTIQISETLRDMDDLSSFSPKEAGFDFAFSLKRDLDPSIAYFDVKQIREYYLANGTKLNETKNMTIQKCNAEQFNYQNKTQLKSIKLDENYYCLNEGEEYSVTGNNLSPEFVYLQLRLLRCQNGVYLPSSYPTSSSPSNVTSSPTKTIIGPLGQTFQSQLTSASDLSSLKCSPNVVLDAILNNQKFYFVFVNKNFVPSSIDEPINSFLDDSIYYDMESGKNKKADLLVKQQAAELLDDVWQITPPKEIEFPQVSNIRFYEQTVSSNDPNVITINIKLDKAQTTYARTAYSVLNFLGDIGGLQGILFLIGFYIASSISEQMYYKQIIEETIQVKDKVPKQKQKNKSKVKPMASTTHHAISNCESNNTTIKVIEQSNGVQDIINSKPKRSLCFKSKKKEKVIYFNQDLKQLSSHQNQFQNQEDDDEKITMISQRELLKKISNSLTSNILNTFHEIIQKSILKRYKFTYSADAIIGYVFKINCIVKTICCCCKRQRREIKLLTKSQDQINNDLCVINIINGLKKVKLMEKLLFNKFQRTLLKHQKDWVLSSSSESEPDVDKELIQ</sequence>
<evidence type="ECO:0000313" key="3">
    <source>
        <dbReference type="Proteomes" id="UP000039865"/>
    </source>
</evidence>
<accession>A0A078A634</accession>
<dbReference type="EMBL" id="CCKQ01005061">
    <property type="protein sequence ID" value="CDW76214.1"/>
    <property type="molecule type" value="Genomic_DNA"/>
</dbReference>
<keyword evidence="3" id="KW-1185">Reference proteome</keyword>
<gene>
    <name evidence="2" type="primary">Contig16059.g17111</name>
    <name evidence="2" type="ORF">STYLEM_5213</name>
</gene>
<evidence type="ECO:0000313" key="2">
    <source>
        <dbReference type="EMBL" id="CDW76214.1"/>
    </source>
</evidence>
<dbReference type="InParanoid" id="A0A078A634"/>
<reference evidence="2 3" key="1">
    <citation type="submission" date="2014-06" db="EMBL/GenBank/DDBJ databases">
        <authorList>
            <person name="Swart Estienne"/>
        </authorList>
    </citation>
    <scope>NUCLEOTIDE SEQUENCE [LARGE SCALE GENOMIC DNA]</scope>
    <source>
        <strain evidence="2 3">130c</strain>
    </source>
</reference>
<keyword evidence="1" id="KW-1133">Transmembrane helix</keyword>
<dbReference type="GO" id="GO:0007131">
    <property type="term" value="P:reciprocal meiotic recombination"/>
    <property type="evidence" value="ECO:0007669"/>
    <property type="project" value="TreeGrafter"/>
</dbReference>
<dbReference type="PANTHER" id="PTHR31398:SF0">
    <property type="entry name" value="MEIOTIC NUCLEAR DIVISION PROTEIN 1 HOMOLOG"/>
    <property type="match status" value="1"/>
</dbReference>
<keyword evidence="1" id="KW-0812">Transmembrane</keyword>
<dbReference type="GO" id="GO:0005634">
    <property type="term" value="C:nucleus"/>
    <property type="evidence" value="ECO:0007669"/>
    <property type="project" value="TreeGrafter"/>
</dbReference>
<evidence type="ECO:0008006" key="4">
    <source>
        <dbReference type="Google" id="ProtNLM"/>
    </source>
</evidence>
<dbReference type="Proteomes" id="UP000039865">
    <property type="component" value="Unassembled WGS sequence"/>
</dbReference>
<name>A0A078A634_STYLE</name>
<evidence type="ECO:0000256" key="1">
    <source>
        <dbReference type="SAM" id="Phobius"/>
    </source>
</evidence>
<feature type="transmembrane region" description="Helical" evidence="1">
    <location>
        <begin position="23"/>
        <end position="41"/>
    </location>
</feature>